<dbReference type="InterPro" id="IPR043502">
    <property type="entry name" value="DNA/RNA_pol_sf"/>
</dbReference>
<dbReference type="InterPro" id="IPR036397">
    <property type="entry name" value="RNaseH_sf"/>
</dbReference>
<dbReference type="SUPFAM" id="SSF50630">
    <property type="entry name" value="Acid proteases"/>
    <property type="match status" value="1"/>
</dbReference>
<dbReference type="InterPro" id="IPR041373">
    <property type="entry name" value="RT_RNaseH"/>
</dbReference>
<dbReference type="SUPFAM" id="SSF53098">
    <property type="entry name" value="Ribonuclease H-like"/>
    <property type="match status" value="1"/>
</dbReference>
<feature type="region of interest" description="Disordered" evidence="8">
    <location>
        <begin position="20"/>
        <end position="59"/>
    </location>
</feature>
<keyword evidence="12" id="KW-1185">Reference proteome</keyword>
<dbReference type="Gene3D" id="3.30.70.270">
    <property type="match status" value="1"/>
</dbReference>
<keyword evidence="5" id="KW-0255">Endonuclease</keyword>
<feature type="region of interest" description="Disordered" evidence="8">
    <location>
        <begin position="468"/>
        <end position="514"/>
    </location>
</feature>
<dbReference type="Gene3D" id="3.10.20.370">
    <property type="match status" value="1"/>
</dbReference>
<dbReference type="InterPro" id="IPR050951">
    <property type="entry name" value="Retrovirus_Pol_polyprotein"/>
</dbReference>
<evidence type="ECO:0000313" key="12">
    <source>
        <dbReference type="Proteomes" id="UP000663870"/>
    </source>
</evidence>
<dbReference type="GO" id="GO:0003676">
    <property type="term" value="F:nucleic acid binding"/>
    <property type="evidence" value="ECO:0007669"/>
    <property type="project" value="InterPro"/>
</dbReference>
<dbReference type="EMBL" id="CAJNOH010000517">
    <property type="protein sequence ID" value="CAF1064522.1"/>
    <property type="molecule type" value="Genomic_DNA"/>
</dbReference>
<accession>A0A814HFC6</accession>
<dbReference type="PANTHER" id="PTHR37984">
    <property type="entry name" value="PROTEIN CBG26694"/>
    <property type="match status" value="1"/>
</dbReference>
<dbReference type="Pfam" id="PF13975">
    <property type="entry name" value="gag-asp_proteas"/>
    <property type="match status" value="1"/>
</dbReference>
<dbReference type="FunFam" id="1.10.340.70:FF:000001">
    <property type="entry name" value="Retrovirus-related Pol polyprotein from transposon gypsy-like Protein"/>
    <property type="match status" value="1"/>
</dbReference>
<dbReference type="SUPFAM" id="SSF56672">
    <property type="entry name" value="DNA/RNA polymerases"/>
    <property type="match status" value="1"/>
</dbReference>
<evidence type="ECO:0000256" key="5">
    <source>
        <dbReference type="ARBA" id="ARBA00022759"/>
    </source>
</evidence>
<evidence type="ECO:0000256" key="1">
    <source>
        <dbReference type="ARBA" id="ARBA00012493"/>
    </source>
</evidence>
<dbReference type="GO" id="GO:0015074">
    <property type="term" value="P:DNA integration"/>
    <property type="evidence" value="ECO:0007669"/>
    <property type="project" value="InterPro"/>
</dbReference>
<dbReference type="InterPro" id="IPR021109">
    <property type="entry name" value="Peptidase_aspartic_dom_sf"/>
</dbReference>
<dbReference type="GO" id="GO:0003964">
    <property type="term" value="F:RNA-directed DNA polymerase activity"/>
    <property type="evidence" value="ECO:0007669"/>
    <property type="project" value="UniProtKB-KW"/>
</dbReference>
<dbReference type="PROSITE" id="PS00141">
    <property type="entry name" value="ASP_PROTEASE"/>
    <property type="match status" value="1"/>
</dbReference>
<gene>
    <name evidence="10" type="ORF">JXQ802_LOCUS14532</name>
    <name evidence="11" type="ORF">PYM288_LOCUS17828</name>
</gene>
<dbReference type="GO" id="GO:0006508">
    <property type="term" value="P:proteolysis"/>
    <property type="evidence" value="ECO:0007669"/>
    <property type="project" value="InterPro"/>
</dbReference>
<dbReference type="InterPro" id="IPR012337">
    <property type="entry name" value="RNaseH-like_sf"/>
</dbReference>
<evidence type="ECO:0000256" key="4">
    <source>
        <dbReference type="ARBA" id="ARBA00022722"/>
    </source>
</evidence>
<dbReference type="PANTHER" id="PTHR37984:SF5">
    <property type="entry name" value="PROTEIN NYNRIN-LIKE"/>
    <property type="match status" value="1"/>
</dbReference>
<keyword evidence="2" id="KW-0808">Transferase</keyword>
<sequence>MSNSQHYQTRSTTQINKTINELSSDLPPTRKMTSSHLDQSTTTTTDTFQQTNNSQEENPILKFQNPQYKEENVSFSEKTENSLLIPLLNRCSLSQSALFPEKSQSSIINQHHSVELSPSMYPTRKTLTSNDMKSTLCPASSSINTEEILRSSVASMTSQGFDLPTNTSSIPQALQLNSNMEKKRISDELQYTSFNLLSPTTTLDQTYFLKLEVDRLTKELELMKLQQSQQQPNTVRVTHPDASYSVVQQPTTTTAQLPYSNMTMAPIHVIINTDPLQQMKDFVKPFNGNPNDDVTKWIESIVHYFDIAQISGDKETLYFQYAPAFLKEYAYKWWTDQKHYIFSWSIFKQALITQFAEKNEYLIEQQFDQRKQQINEPVIKYYYDIIDLCKKYDPLMSDKQKIRKLTNGLKLSLYQEAIKETYSTSFDFLIKVQQLENIQKLIELRQNQTAQVSTITKSDDKLSLSSQVHSYQLSSRQSNNYPTKSTYYSSSTQNDYPYPTQQSFSPTSNQYSPYEHSEFNQNQQYPISQFSQSQHMYSQPHSYLHHQHHSSGKSNIYCYNCGQPEVPDGGSSESIINPSPLSFITVPVNGNRLQCLLDTGASNTFIHTSTLSHIRHNPIKRTKGKYTLADGNTTVDIDGEVEIYIQIGHIRTKITAFISKSLSTSCILGQDWMRKYAVDICQSSKLIIIYTARSSAIISMDDNMDKHNFNLKLANTIVLKPQHETIVRLKSPISSSSNIIFHPNRNIQYQKLIAIPNALLTIQNYETYITIANPTNKICRIPIHTNIGYFTVQPLDIRCYTINSCLDNDQRSSNDRQPEVAKHDSIEAIFDQLLDHIQDQHEKSEIHQLLIKYKKIFDTSTHSIAKISSPPMINTGLNLPIHSRVYRTDPIKQQHISTIINDMLKSGQIQKSYSSIRPLQDNVDAIIKLPTPTTPKQVHSFVQAANYYRDHIENFSKIAAPLYPYTKKNAIWKGWTPQMENAFNDLKRRLTTPPVFLNFPDDISPLVLSTDASGYGMGGVLRQITPEGSKVIKYVSKKFNIAQKKYSTTERECLALVWCICKLKEYIWGRPIQIETDHCPLCSFNKKKFQNSRIERWQLQLSEYDITTITYKRGRCNCDADLISRFPYDEADIDDAEHPRCVRNYTQPSANHIAAMQINVITRTRAKQLSAKLPVPSSFKSSSSNIMTRSKTKKVNILPISETTPIPVSSTTTTVLPSPSLIDFSIDRIRNDQMNDIDIQSRIQKINDDSRKYLNDVVDQQLLYKLVTRNGHTKIKLPWIPISMIPDILSAYHDHPLSGHLGVNRTYHKIKDKFYWFQMLNSVKQYIRSCTQCAQFNVQRRKKPGLLQKEPPPEGVFELMQMDFWKAPIQSSDGNQYVLIITDRLSKYVFARALSSENAKAAAEMLFEDIILKHGAIRCIQSDQGSHFRNELLSAITQLTGCKQIFSIPYHPMSNGQVERFNSTFCDQLKKYYHDNINDWDIYLQSIVWAYNSSIHSITGFIPYELAFNRRLISPFEFPSSKITMLKPNDYWEKANKFKQVAIHAAQVNIEQQQQLSKLRYDKGRTHPTYTLDDMVWIKITTYTSFSHRLFLIQYLSNNKKTKKCNCRSGCSKRSCYCYKSNRGCDSSYSKCTAHPCFVDWLVKNVKTADRLQTIDREALQQKIMNCGRFSELSDDEDFQKWSKKWNRIEANEKLGHIQKFFRMLLSDDATMHYYSFCNDDLAEDDCDWHCTICKTCRDWREWHCDGCNKCAYGTTLPCQRCERKNQMFSFW</sequence>
<organism evidence="10 12">
    <name type="scientific">Rotaria sordida</name>
    <dbReference type="NCBI Taxonomy" id="392033"/>
    <lineage>
        <taxon>Eukaryota</taxon>
        <taxon>Metazoa</taxon>
        <taxon>Spiralia</taxon>
        <taxon>Gnathifera</taxon>
        <taxon>Rotifera</taxon>
        <taxon>Eurotatoria</taxon>
        <taxon>Bdelloidea</taxon>
        <taxon>Philodinida</taxon>
        <taxon>Philodinidae</taxon>
        <taxon>Rotaria</taxon>
    </lineage>
</organism>
<evidence type="ECO:0000256" key="6">
    <source>
        <dbReference type="ARBA" id="ARBA00022801"/>
    </source>
</evidence>
<comment type="caution">
    <text evidence="10">The sequence shown here is derived from an EMBL/GenBank/DDBJ whole genome shotgun (WGS) entry which is preliminary data.</text>
</comment>
<keyword evidence="6" id="KW-0378">Hydrolase</keyword>
<feature type="compositionally biased region" description="Low complexity" evidence="8">
    <location>
        <begin position="478"/>
        <end position="494"/>
    </location>
</feature>
<dbReference type="Gene3D" id="2.40.70.10">
    <property type="entry name" value="Acid Proteases"/>
    <property type="match status" value="1"/>
</dbReference>
<evidence type="ECO:0000256" key="3">
    <source>
        <dbReference type="ARBA" id="ARBA00022695"/>
    </source>
</evidence>
<dbReference type="CDD" id="cd09274">
    <property type="entry name" value="RNase_HI_RT_Ty3"/>
    <property type="match status" value="1"/>
</dbReference>
<proteinExistence type="predicted"/>
<dbReference type="Pfam" id="PF17921">
    <property type="entry name" value="Integrase_H2C2"/>
    <property type="match status" value="1"/>
</dbReference>
<dbReference type="FunFam" id="3.30.70.270:FF:000020">
    <property type="entry name" value="Transposon Tf2-6 polyprotein-like Protein"/>
    <property type="match status" value="1"/>
</dbReference>
<reference evidence="10" key="1">
    <citation type="submission" date="2021-02" db="EMBL/GenBank/DDBJ databases">
        <authorList>
            <person name="Nowell W R."/>
        </authorList>
    </citation>
    <scope>NUCLEOTIDE SEQUENCE</scope>
</reference>
<dbReference type="Proteomes" id="UP000663854">
    <property type="component" value="Unassembled WGS sequence"/>
</dbReference>
<keyword evidence="7" id="KW-0695">RNA-directed DNA polymerase</keyword>
<dbReference type="Gene3D" id="3.30.420.10">
    <property type="entry name" value="Ribonuclease H-like superfamily/Ribonuclease H"/>
    <property type="match status" value="1"/>
</dbReference>
<dbReference type="EMBL" id="CAJNOL010000327">
    <property type="protein sequence ID" value="CAF1008309.1"/>
    <property type="molecule type" value="Genomic_DNA"/>
</dbReference>
<dbReference type="InterPro" id="IPR001584">
    <property type="entry name" value="Integrase_cat-core"/>
</dbReference>
<dbReference type="InterPro" id="IPR001969">
    <property type="entry name" value="Aspartic_peptidase_AS"/>
</dbReference>
<feature type="domain" description="Integrase catalytic" evidence="9">
    <location>
        <begin position="1348"/>
        <end position="1511"/>
    </location>
</feature>
<evidence type="ECO:0000259" key="9">
    <source>
        <dbReference type="PROSITE" id="PS50994"/>
    </source>
</evidence>
<feature type="compositionally biased region" description="Low complexity" evidence="8">
    <location>
        <begin position="34"/>
        <end position="55"/>
    </location>
</feature>
<evidence type="ECO:0000256" key="7">
    <source>
        <dbReference type="ARBA" id="ARBA00022918"/>
    </source>
</evidence>
<dbReference type="Pfam" id="PF00665">
    <property type="entry name" value="rve"/>
    <property type="match status" value="1"/>
</dbReference>
<dbReference type="FunFam" id="3.10.20.370:FF:000001">
    <property type="entry name" value="Retrovirus-related Pol polyprotein from transposon 17.6-like protein"/>
    <property type="match status" value="1"/>
</dbReference>
<feature type="compositionally biased region" description="Polar residues" evidence="8">
    <location>
        <begin position="499"/>
        <end position="512"/>
    </location>
</feature>
<dbReference type="GO" id="GO:0004190">
    <property type="term" value="F:aspartic-type endopeptidase activity"/>
    <property type="evidence" value="ECO:0007669"/>
    <property type="project" value="InterPro"/>
</dbReference>
<evidence type="ECO:0000256" key="2">
    <source>
        <dbReference type="ARBA" id="ARBA00022679"/>
    </source>
</evidence>
<evidence type="ECO:0000256" key="8">
    <source>
        <dbReference type="SAM" id="MobiDB-lite"/>
    </source>
</evidence>
<dbReference type="InterPro" id="IPR043128">
    <property type="entry name" value="Rev_trsase/Diguanyl_cyclase"/>
</dbReference>
<dbReference type="Gene3D" id="1.10.340.70">
    <property type="match status" value="1"/>
</dbReference>
<feature type="compositionally biased region" description="Polar residues" evidence="8">
    <location>
        <begin position="468"/>
        <end position="477"/>
    </location>
</feature>
<dbReference type="Pfam" id="PF17917">
    <property type="entry name" value="RT_RNaseH"/>
    <property type="match status" value="1"/>
</dbReference>
<dbReference type="Proteomes" id="UP000663870">
    <property type="component" value="Unassembled WGS sequence"/>
</dbReference>
<dbReference type="GO" id="GO:0004519">
    <property type="term" value="F:endonuclease activity"/>
    <property type="evidence" value="ECO:0007669"/>
    <property type="project" value="UniProtKB-KW"/>
</dbReference>
<name>A0A814HFC6_9BILA</name>
<dbReference type="EC" id="2.7.7.49" evidence="1"/>
<dbReference type="InterPro" id="IPR041588">
    <property type="entry name" value="Integrase_H2C2"/>
</dbReference>
<evidence type="ECO:0000313" key="11">
    <source>
        <dbReference type="EMBL" id="CAF1064522.1"/>
    </source>
</evidence>
<evidence type="ECO:0000313" key="10">
    <source>
        <dbReference type="EMBL" id="CAF1008309.1"/>
    </source>
</evidence>
<keyword evidence="4" id="KW-0540">Nuclease</keyword>
<keyword evidence="3" id="KW-0548">Nucleotidyltransferase</keyword>
<protein>
    <recommendedName>
        <fullName evidence="1">RNA-directed DNA polymerase</fullName>
        <ecNumber evidence="1">2.7.7.49</ecNumber>
    </recommendedName>
</protein>
<dbReference type="PROSITE" id="PS50994">
    <property type="entry name" value="INTEGRASE"/>
    <property type="match status" value="1"/>
</dbReference>
<dbReference type="CDD" id="cd00303">
    <property type="entry name" value="retropepsin_like"/>
    <property type="match status" value="1"/>
</dbReference>